<dbReference type="GO" id="GO:0009060">
    <property type="term" value="P:aerobic respiration"/>
    <property type="evidence" value="ECO:0007669"/>
    <property type="project" value="InterPro"/>
</dbReference>
<comment type="caution">
    <text evidence="18">The sequence shown here is derived from an EMBL/GenBank/DDBJ whole genome shotgun (WGS) entry which is preliminary data.</text>
</comment>
<evidence type="ECO:0000256" key="10">
    <source>
        <dbReference type="ARBA" id="ARBA00022989"/>
    </source>
</evidence>
<feature type="transmembrane region" description="Helical" evidence="16">
    <location>
        <begin position="174"/>
        <end position="200"/>
    </location>
</feature>
<evidence type="ECO:0000256" key="15">
    <source>
        <dbReference type="RuleBase" id="RU000370"/>
    </source>
</evidence>
<dbReference type="Gene3D" id="1.20.210.10">
    <property type="entry name" value="Cytochrome c oxidase-like, subunit I domain"/>
    <property type="match status" value="1"/>
</dbReference>
<dbReference type="GO" id="GO:0022904">
    <property type="term" value="P:respiratory electron transport chain"/>
    <property type="evidence" value="ECO:0007669"/>
    <property type="project" value="TreeGrafter"/>
</dbReference>
<feature type="transmembrane region" description="Helical" evidence="16">
    <location>
        <begin position="340"/>
        <end position="364"/>
    </location>
</feature>
<dbReference type="GO" id="GO:0004129">
    <property type="term" value="F:cytochrome-c oxidase activity"/>
    <property type="evidence" value="ECO:0007669"/>
    <property type="project" value="UniProtKB-EC"/>
</dbReference>
<organism evidence="18 19">
    <name type="scientific">Aminobacter anthyllidis</name>
    <dbReference type="NCBI Taxonomy" id="1035067"/>
    <lineage>
        <taxon>Bacteria</taxon>
        <taxon>Pseudomonadati</taxon>
        <taxon>Pseudomonadota</taxon>
        <taxon>Alphaproteobacteria</taxon>
        <taxon>Hyphomicrobiales</taxon>
        <taxon>Phyllobacteriaceae</taxon>
        <taxon>Aminobacter</taxon>
    </lineage>
</organism>
<dbReference type="InterPro" id="IPR036927">
    <property type="entry name" value="Cyt_c_oxase-like_su1_sf"/>
</dbReference>
<evidence type="ECO:0000313" key="18">
    <source>
        <dbReference type="EMBL" id="MBT1157456.1"/>
    </source>
</evidence>
<feature type="transmembrane region" description="Helical" evidence="16">
    <location>
        <begin position="411"/>
        <end position="434"/>
    </location>
</feature>
<dbReference type="InterPro" id="IPR023615">
    <property type="entry name" value="Cyt_c_Oxase_su1_BS"/>
</dbReference>
<comment type="function">
    <text evidence="16">Cytochrome c oxidase is the component of the respiratory chain that catalyzes the reduction of oxygen to water. Subunits 1-3 form the functional core of the enzyme complex. CO I is the catalytic subunit of the enzyme. Electrons originating in cytochrome c are transferred via the copper A center of subunit 2 and heme A of subunit 1 to the bimetallic center formed by heme A3 and copper B.</text>
</comment>
<evidence type="ECO:0000256" key="3">
    <source>
        <dbReference type="ARBA" id="ARBA00022448"/>
    </source>
</evidence>
<dbReference type="AlphaFoldDB" id="A0A9X1D6W1"/>
<feature type="transmembrane region" description="Helical" evidence="16">
    <location>
        <begin position="454"/>
        <end position="473"/>
    </location>
</feature>
<comment type="similarity">
    <text evidence="15">Belongs to the heme-copper respiratory oxidase family.</text>
</comment>
<reference evidence="18" key="1">
    <citation type="journal article" date="2021" name="Microorganisms">
        <title>Phylogenomic Reconstruction and Metabolic Potential of the Genus Aminobacter.</title>
        <authorList>
            <person name="Artuso I."/>
            <person name="Turrini P."/>
            <person name="Pirolo M."/>
            <person name="Lugli G.A."/>
            <person name="Ventura M."/>
            <person name="Visca P."/>
        </authorList>
    </citation>
    <scope>NUCLEOTIDE SEQUENCE</scope>
    <source>
        <strain evidence="18">LMG 26462</strain>
    </source>
</reference>
<comment type="subcellular location">
    <subcellularLocation>
        <location evidence="16">Cell membrane</location>
        <topology evidence="16">Multi-pass membrane protein</topology>
    </subcellularLocation>
    <subcellularLocation>
        <location evidence="1">Membrane</location>
        <topology evidence="1">Multi-pass membrane protein</topology>
    </subcellularLocation>
</comment>
<dbReference type="PRINTS" id="PR01165">
    <property type="entry name" value="CYCOXIDASEI"/>
</dbReference>
<proteinExistence type="inferred from homology"/>
<keyword evidence="7 16" id="KW-0479">Metal-binding</keyword>
<dbReference type="GO" id="GO:0046872">
    <property type="term" value="F:metal ion binding"/>
    <property type="evidence" value="ECO:0007669"/>
    <property type="project" value="UniProtKB-KW"/>
</dbReference>
<dbReference type="PROSITE" id="PS00077">
    <property type="entry name" value="COX1_CUB"/>
    <property type="match status" value="1"/>
</dbReference>
<sequence>MVDVTPHGADLIPPAEVGEMELYHPHSWWTKYVFSQDAKVIAIQYSGTALAIGLVALVLSWLMRLQLGFPGTFDFITPEAYYQFMTMHGMIMVIYLLTALFLGGFGNYLIPLMVGARDMVFPYVNMLSYWIYLLAVLVLVASFFAPGGPTGAGWTLYPPQAILSGTPGGTGPGIILMLVSLILFIIGFTMGGLNYVVTVLQGRTRGMTLMRLPLTVWGIFTATVMALLAFPALFVACVMMLFDRAIGSSFFMPAIVEMGEQSPHNGGSPIMFQHLFWFFGHPEVYIVALPAFGIVSDLISTHARKNIFGYRMMVWAIVGIGALSFVVWAHHMYVSGMHPYFGFFFATTTLIIAVPTAIKVYNWVLTLWRGDIHLTIPMLFALAFIVTFVNGGLTGLFLGNVVVDVPLSDTMFVVAHFHMVMGVAPIMVVFGAVYHWYPKMTGRMLNEWMGRFHFWVTFIGAYLIFFPMHYVGLVGVPRRYPELGDTAFIPPSVHTLNEFITVAALTVGFAQLVFLFNLFWSIRHGKEAGDNPWRATTLEWQTAGTPPPHGNFGKELPVVYRWAYDYSVPGAAEDFIAQNDPGPATQGGPA</sequence>
<dbReference type="PANTHER" id="PTHR10422:SF18">
    <property type="entry name" value="CYTOCHROME C OXIDASE SUBUNIT 1"/>
    <property type="match status" value="1"/>
</dbReference>
<evidence type="ECO:0000256" key="11">
    <source>
        <dbReference type="ARBA" id="ARBA00023004"/>
    </source>
</evidence>
<evidence type="ECO:0000256" key="5">
    <source>
        <dbReference type="ARBA" id="ARBA00022660"/>
    </source>
</evidence>
<feature type="transmembrane region" description="Helical" evidence="16">
    <location>
        <begin position="40"/>
        <end position="62"/>
    </location>
</feature>
<comment type="catalytic activity">
    <reaction evidence="14 16">
        <text>4 Fe(II)-[cytochrome c] + O2 + 8 H(+)(in) = 4 Fe(III)-[cytochrome c] + 2 H2O + 4 H(+)(out)</text>
        <dbReference type="Rhea" id="RHEA:11436"/>
        <dbReference type="Rhea" id="RHEA-COMP:10350"/>
        <dbReference type="Rhea" id="RHEA-COMP:14399"/>
        <dbReference type="ChEBI" id="CHEBI:15377"/>
        <dbReference type="ChEBI" id="CHEBI:15378"/>
        <dbReference type="ChEBI" id="CHEBI:15379"/>
        <dbReference type="ChEBI" id="CHEBI:29033"/>
        <dbReference type="ChEBI" id="CHEBI:29034"/>
        <dbReference type="EC" id="7.1.1.9"/>
    </reaction>
</comment>
<dbReference type="EMBL" id="JAFLWW010000005">
    <property type="protein sequence ID" value="MBT1157456.1"/>
    <property type="molecule type" value="Genomic_DNA"/>
</dbReference>
<evidence type="ECO:0000256" key="2">
    <source>
        <dbReference type="ARBA" id="ARBA00004673"/>
    </source>
</evidence>
<evidence type="ECO:0000256" key="6">
    <source>
        <dbReference type="ARBA" id="ARBA00022692"/>
    </source>
</evidence>
<keyword evidence="19" id="KW-1185">Reference proteome</keyword>
<evidence type="ECO:0000256" key="16">
    <source>
        <dbReference type="RuleBase" id="RU363061"/>
    </source>
</evidence>
<dbReference type="InterPro" id="IPR023616">
    <property type="entry name" value="Cyt_c_oxase-like_su1_dom"/>
</dbReference>
<feature type="transmembrane region" description="Helical" evidence="16">
    <location>
        <begin position="499"/>
        <end position="520"/>
    </location>
</feature>
<evidence type="ECO:0000313" key="19">
    <source>
        <dbReference type="Proteomes" id="UP001138921"/>
    </source>
</evidence>
<name>A0A9X1D6W1_9HYPH</name>
<evidence type="ECO:0000256" key="9">
    <source>
        <dbReference type="ARBA" id="ARBA00022982"/>
    </source>
</evidence>
<feature type="domain" description="Cytochrome oxidase subunit I profile" evidence="17">
    <location>
        <begin position="23"/>
        <end position="560"/>
    </location>
</feature>
<gene>
    <name evidence="18" type="primary">ctaD</name>
    <name evidence="18" type="ORF">J1C56_17835</name>
</gene>
<dbReference type="PANTHER" id="PTHR10422">
    <property type="entry name" value="CYTOCHROME C OXIDASE SUBUNIT 1"/>
    <property type="match status" value="1"/>
</dbReference>
<accession>A0A9X1D6W1</accession>
<feature type="transmembrane region" description="Helical" evidence="16">
    <location>
        <begin position="308"/>
        <end position="328"/>
    </location>
</feature>
<comment type="pathway">
    <text evidence="2 16">Energy metabolism; oxidative phosphorylation.</text>
</comment>
<keyword evidence="13 16" id="KW-0472">Membrane</keyword>
<keyword evidence="8" id="KW-1278">Translocase</keyword>
<evidence type="ECO:0000256" key="7">
    <source>
        <dbReference type="ARBA" id="ARBA00022723"/>
    </source>
</evidence>
<evidence type="ECO:0000256" key="8">
    <source>
        <dbReference type="ARBA" id="ARBA00022967"/>
    </source>
</evidence>
<dbReference type="SUPFAM" id="SSF81442">
    <property type="entry name" value="Cytochrome c oxidase subunit I-like"/>
    <property type="match status" value="1"/>
</dbReference>
<keyword evidence="3 15" id="KW-0813">Transport</keyword>
<keyword evidence="11 16" id="KW-0408">Iron</keyword>
<keyword evidence="6 15" id="KW-0812">Transmembrane</keyword>
<feature type="transmembrane region" description="Helical" evidence="16">
    <location>
        <begin position="212"/>
        <end position="242"/>
    </location>
</feature>
<reference evidence="18" key="2">
    <citation type="submission" date="2021-03" db="EMBL/GenBank/DDBJ databases">
        <authorList>
            <person name="Artuso I."/>
            <person name="Turrini P."/>
            <person name="Pirolo M."/>
            <person name="Lugli G.A."/>
            <person name="Ventura M."/>
            <person name="Visca P."/>
        </authorList>
    </citation>
    <scope>NUCLEOTIDE SEQUENCE</scope>
    <source>
        <strain evidence="18">LMG 26462</strain>
    </source>
</reference>
<dbReference type="GO" id="GO:0015990">
    <property type="term" value="P:electron transport coupled proton transport"/>
    <property type="evidence" value="ECO:0007669"/>
    <property type="project" value="InterPro"/>
</dbReference>
<dbReference type="GO" id="GO:0020037">
    <property type="term" value="F:heme binding"/>
    <property type="evidence" value="ECO:0007669"/>
    <property type="project" value="InterPro"/>
</dbReference>
<dbReference type="Pfam" id="PF00115">
    <property type="entry name" value="COX1"/>
    <property type="match status" value="1"/>
</dbReference>
<keyword evidence="9 15" id="KW-0249">Electron transport</keyword>
<dbReference type="PROSITE" id="PS50855">
    <property type="entry name" value="COX1"/>
    <property type="match status" value="1"/>
</dbReference>
<keyword evidence="16" id="KW-1003">Cell membrane</keyword>
<dbReference type="InterPro" id="IPR000883">
    <property type="entry name" value="Cyt_C_Oxase_1"/>
</dbReference>
<keyword evidence="4 15" id="KW-0349">Heme</keyword>
<evidence type="ECO:0000256" key="14">
    <source>
        <dbReference type="ARBA" id="ARBA00047816"/>
    </source>
</evidence>
<evidence type="ECO:0000259" key="17">
    <source>
        <dbReference type="PROSITE" id="PS50855"/>
    </source>
</evidence>
<dbReference type="GO" id="GO:0005886">
    <property type="term" value="C:plasma membrane"/>
    <property type="evidence" value="ECO:0007669"/>
    <property type="project" value="UniProtKB-SubCell"/>
</dbReference>
<dbReference type="Proteomes" id="UP001138921">
    <property type="component" value="Unassembled WGS sequence"/>
</dbReference>
<evidence type="ECO:0000256" key="1">
    <source>
        <dbReference type="ARBA" id="ARBA00004141"/>
    </source>
</evidence>
<keyword evidence="12 16" id="KW-0186">Copper</keyword>
<evidence type="ECO:0000256" key="4">
    <source>
        <dbReference type="ARBA" id="ARBA00022617"/>
    </source>
</evidence>
<evidence type="ECO:0000256" key="13">
    <source>
        <dbReference type="ARBA" id="ARBA00023136"/>
    </source>
</evidence>
<dbReference type="NCBIfam" id="TIGR02891">
    <property type="entry name" value="CtaD_CoxA"/>
    <property type="match status" value="1"/>
</dbReference>
<keyword evidence="5 15" id="KW-0679">Respiratory chain</keyword>
<protein>
    <recommendedName>
        <fullName evidence="16">Cytochrome c oxidase subunit 1</fullName>
        <ecNumber evidence="16">7.1.1.9</ecNumber>
    </recommendedName>
</protein>
<evidence type="ECO:0000256" key="12">
    <source>
        <dbReference type="ARBA" id="ARBA00023008"/>
    </source>
</evidence>
<keyword evidence="10 16" id="KW-1133">Transmembrane helix</keyword>
<dbReference type="RefSeq" id="WP_214391413.1">
    <property type="nucleotide sequence ID" value="NZ_JAFLWW010000005.1"/>
</dbReference>
<dbReference type="EC" id="7.1.1.9" evidence="16"/>
<feature type="transmembrane region" description="Helical" evidence="16">
    <location>
        <begin position="376"/>
        <end position="399"/>
    </location>
</feature>
<feature type="transmembrane region" description="Helical" evidence="16">
    <location>
        <begin position="275"/>
        <end position="296"/>
    </location>
</feature>
<dbReference type="InterPro" id="IPR014241">
    <property type="entry name" value="Cyt_c_oxidase_su1_bac"/>
</dbReference>
<feature type="transmembrane region" description="Helical" evidence="16">
    <location>
        <begin position="82"/>
        <end position="110"/>
    </location>
</feature>
<feature type="transmembrane region" description="Helical" evidence="16">
    <location>
        <begin position="130"/>
        <end position="154"/>
    </location>
</feature>